<dbReference type="CDD" id="cd00377">
    <property type="entry name" value="ICL_PEPM"/>
    <property type="match status" value="1"/>
</dbReference>
<organism evidence="1 2">
    <name type="scientific">Octadecabacter dasysiphoniae</name>
    <dbReference type="NCBI Taxonomy" id="2909341"/>
    <lineage>
        <taxon>Bacteria</taxon>
        <taxon>Pseudomonadati</taxon>
        <taxon>Pseudomonadota</taxon>
        <taxon>Alphaproteobacteria</taxon>
        <taxon>Rhodobacterales</taxon>
        <taxon>Roseobacteraceae</taxon>
        <taxon>Octadecabacter</taxon>
    </lineage>
</organism>
<proteinExistence type="predicted"/>
<accession>A0ABS9D0S5</accession>
<dbReference type="SUPFAM" id="SSF51621">
    <property type="entry name" value="Phosphoenolpyruvate/pyruvate domain"/>
    <property type="match status" value="1"/>
</dbReference>
<dbReference type="Gene3D" id="3.20.20.60">
    <property type="entry name" value="Phosphoenolpyruvate-binding domains"/>
    <property type="match status" value="1"/>
</dbReference>
<dbReference type="RefSeq" id="WP_235227371.1">
    <property type="nucleotide sequence ID" value="NZ_JAKGAQ010000014.1"/>
</dbReference>
<sequence>MTQALKAQAFKSMHTTQNPVVLYNIWDAGGAKAIVDAGSKAVATGSWSIAAAHGFDDGEAMPLDFVLQIVERIVASVDVPVTVDFEGGYAVSPDDVAKNAVMMIKAGAVGINFEDQVVQGDGLYKIEQQTARLKAIRQAAERMDLPLFINARTDLFLGSDPKTHSSLVDEAIEREAAYRAAGADGFFIPGLTDTALIAKITAATRLPANVMAMGEIKTSADIAHLGVSRLSYGPGPYFDATSDLKERYSAI</sequence>
<dbReference type="PANTHER" id="PTHR42905:SF16">
    <property type="entry name" value="CARBOXYPHOSPHONOENOLPYRUVATE PHOSPHONOMUTASE-LIKE PROTEIN (AFU_ORTHOLOGUE AFUA_5G07230)"/>
    <property type="match status" value="1"/>
</dbReference>
<dbReference type="EMBL" id="JAKGAQ010000014">
    <property type="protein sequence ID" value="MCF2873043.1"/>
    <property type="molecule type" value="Genomic_DNA"/>
</dbReference>
<evidence type="ECO:0000313" key="2">
    <source>
        <dbReference type="Proteomes" id="UP001200557"/>
    </source>
</evidence>
<gene>
    <name evidence="1" type="ORF">L0664_18415</name>
</gene>
<dbReference type="Proteomes" id="UP001200557">
    <property type="component" value="Unassembled WGS sequence"/>
</dbReference>
<keyword evidence="2" id="KW-1185">Reference proteome</keyword>
<keyword evidence="1" id="KW-0456">Lyase</keyword>
<protein>
    <submittedName>
        <fullName evidence="1">Isocitrate lyase/phosphoenolpyruvate mutase family protein</fullName>
    </submittedName>
</protein>
<comment type="caution">
    <text evidence="1">The sequence shown here is derived from an EMBL/GenBank/DDBJ whole genome shotgun (WGS) entry which is preliminary data.</text>
</comment>
<dbReference type="Pfam" id="PF13714">
    <property type="entry name" value="PEP_mutase"/>
    <property type="match status" value="1"/>
</dbReference>
<dbReference type="InterPro" id="IPR040442">
    <property type="entry name" value="Pyrv_kinase-like_dom_sf"/>
</dbReference>
<evidence type="ECO:0000313" key="1">
    <source>
        <dbReference type="EMBL" id="MCF2873043.1"/>
    </source>
</evidence>
<dbReference type="InterPro" id="IPR015813">
    <property type="entry name" value="Pyrv/PenolPyrv_kinase-like_dom"/>
</dbReference>
<dbReference type="GO" id="GO:0016829">
    <property type="term" value="F:lyase activity"/>
    <property type="evidence" value="ECO:0007669"/>
    <property type="project" value="UniProtKB-KW"/>
</dbReference>
<dbReference type="InterPro" id="IPR039556">
    <property type="entry name" value="ICL/PEPM"/>
</dbReference>
<dbReference type="PANTHER" id="PTHR42905">
    <property type="entry name" value="PHOSPHOENOLPYRUVATE CARBOXYLASE"/>
    <property type="match status" value="1"/>
</dbReference>
<reference evidence="1 2" key="1">
    <citation type="submission" date="2022-01" db="EMBL/GenBank/DDBJ databases">
        <title>Octadecabacter sp. nov., isolated from a marine alga.</title>
        <authorList>
            <person name="Jin M.S."/>
            <person name="Kim H.M."/>
            <person name="Han D.M."/>
            <person name="Jung J.J."/>
            <person name="Jeon C.O."/>
        </authorList>
    </citation>
    <scope>NUCLEOTIDE SEQUENCE [LARGE SCALE GENOMIC DNA]</scope>
    <source>
        <strain evidence="1 2">G9-8</strain>
    </source>
</reference>
<name>A0ABS9D0S5_9RHOB</name>